<dbReference type="PROSITE" id="PS50801">
    <property type="entry name" value="STAS"/>
    <property type="match status" value="1"/>
</dbReference>
<dbReference type="EMBL" id="RJUL01000005">
    <property type="protein sequence ID" value="ROQ25819.1"/>
    <property type="molecule type" value="Genomic_DNA"/>
</dbReference>
<dbReference type="PANTHER" id="PTHR33495:SF2">
    <property type="entry name" value="ANTI-SIGMA FACTOR ANTAGONIST TM_1081-RELATED"/>
    <property type="match status" value="1"/>
</dbReference>
<evidence type="ECO:0000313" key="5">
    <source>
        <dbReference type="Proteomes" id="UP000268033"/>
    </source>
</evidence>
<dbReference type="InterPro" id="IPR003658">
    <property type="entry name" value="Anti-sigma_ant"/>
</dbReference>
<organism evidence="4 5">
    <name type="scientific">Gallaecimonas pentaromativorans</name>
    <dbReference type="NCBI Taxonomy" id="584787"/>
    <lineage>
        <taxon>Bacteria</taxon>
        <taxon>Pseudomonadati</taxon>
        <taxon>Pseudomonadota</taxon>
        <taxon>Gammaproteobacteria</taxon>
        <taxon>Enterobacterales</taxon>
        <taxon>Gallaecimonadaceae</taxon>
        <taxon>Gallaecimonas</taxon>
    </lineage>
</organism>
<proteinExistence type="inferred from homology"/>
<comment type="caution">
    <text evidence="4">The sequence shown here is derived from an EMBL/GenBank/DDBJ whole genome shotgun (WGS) entry which is preliminary data.</text>
</comment>
<dbReference type="PANTHER" id="PTHR33495">
    <property type="entry name" value="ANTI-SIGMA FACTOR ANTAGONIST TM_1081-RELATED-RELATED"/>
    <property type="match status" value="1"/>
</dbReference>
<gene>
    <name evidence="4" type="ORF">EDC28_105129</name>
</gene>
<evidence type="ECO:0000259" key="3">
    <source>
        <dbReference type="PROSITE" id="PS50801"/>
    </source>
</evidence>
<dbReference type="InterPro" id="IPR002645">
    <property type="entry name" value="STAS_dom"/>
</dbReference>
<dbReference type="Pfam" id="PF01740">
    <property type="entry name" value="STAS"/>
    <property type="match status" value="1"/>
</dbReference>
<dbReference type="InterPro" id="IPR036513">
    <property type="entry name" value="STAS_dom_sf"/>
</dbReference>
<dbReference type="NCBIfam" id="TIGR00377">
    <property type="entry name" value="ant_ant_sig"/>
    <property type="match status" value="1"/>
</dbReference>
<dbReference type="SUPFAM" id="SSF52091">
    <property type="entry name" value="SpoIIaa-like"/>
    <property type="match status" value="1"/>
</dbReference>
<reference evidence="4 5" key="1">
    <citation type="submission" date="2018-11" db="EMBL/GenBank/DDBJ databases">
        <title>Genomic Encyclopedia of Type Strains, Phase IV (KMG-IV): sequencing the most valuable type-strain genomes for metagenomic binning, comparative biology and taxonomic classification.</title>
        <authorList>
            <person name="Goeker M."/>
        </authorList>
    </citation>
    <scope>NUCLEOTIDE SEQUENCE [LARGE SCALE GENOMIC DNA]</scope>
    <source>
        <strain evidence="4 5">DSM 21945</strain>
    </source>
</reference>
<sequence>MQITLSDFGRFKVVKLTGEVDLHNSREVKKALFDQIDKQAHLAVDFSELDYIDSSGMATLVETFNLSKTRKLEFHIIGASGAPLQVLQLTRLDSVFSLLSSLDALQE</sequence>
<dbReference type="CDD" id="cd07043">
    <property type="entry name" value="STAS_anti-anti-sigma_factors"/>
    <property type="match status" value="1"/>
</dbReference>
<evidence type="ECO:0000256" key="2">
    <source>
        <dbReference type="RuleBase" id="RU003749"/>
    </source>
</evidence>
<feature type="domain" description="STAS" evidence="3">
    <location>
        <begin position="1"/>
        <end position="107"/>
    </location>
</feature>
<dbReference type="OrthoDB" id="278639at2"/>
<evidence type="ECO:0000256" key="1">
    <source>
        <dbReference type="ARBA" id="ARBA00009013"/>
    </source>
</evidence>
<dbReference type="STRING" id="584787.GCA_001247655_02877"/>
<evidence type="ECO:0000313" key="4">
    <source>
        <dbReference type="EMBL" id="ROQ25819.1"/>
    </source>
</evidence>
<comment type="similarity">
    <text evidence="1 2">Belongs to the anti-sigma-factor antagonist family.</text>
</comment>
<dbReference type="RefSeq" id="WP_050658376.1">
    <property type="nucleotide sequence ID" value="NZ_JBLXAC010000003.1"/>
</dbReference>
<dbReference type="AlphaFoldDB" id="A0A3N1PCK6"/>
<protein>
    <recommendedName>
        <fullName evidence="2">Anti-sigma factor antagonist</fullName>
    </recommendedName>
</protein>
<name>A0A3N1PCK6_9GAMM</name>
<dbReference type="Proteomes" id="UP000268033">
    <property type="component" value="Unassembled WGS sequence"/>
</dbReference>
<dbReference type="GO" id="GO:0043856">
    <property type="term" value="F:anti-sigma factor antagonist activity"/>
    <property type="evidence" value="ECO:0007669"/>
    <property type="project" value="InterPro"/>
</dbReference>
<keyword evidence="5" id="KW-1185">Reference proteome</keyword>
<dbReference type="Gene3D" id="3.30.750.24">
    <property type="entry name" value="STAS domain"/>
    <property type="match status" value="1"/>
</dbReference>
<accession>A0A3N1PCK6</accession>